<reference evidence="1" key="1">
    <citation type="journal article" date="1968" name="Nature">
        <title>Temperature sensitivity of cell growth in Escherichia coli associated with the temperature sensitive R(KM) factor.</title>
        <authorList>
            <person name="Terawaki Y."/>
            <person name="Kakizawa Y."/>
            <person name="Takayasu H."/>
            <person name="Yoshikawa M."/>
        </authorList>
    </citation>
    <scope>NUCLEOTIDE SEQUENCE</scope>
    <source>
        <strain evidence="1">UR-75</strain>
        <plasmid evidence="1">Rts1</plasmid>
    </source>
</reference>
<dbReference type="EMBL" id="AP004237">
    <property type="protein sequence ID" value="BAB93677.1"/>
    <property type="molecule type" value="Genomic_DNA"/>
</dbReference>
<gene>
    <name evidence="1" type="primary">orf114</name>
</gene>
<proteinExistence type="predicted"/>
<reference evidence="1" key="3">
    <citation type="journal article" date="1984" name="J. Bacteriol.">
        <title>Complete nucleotide sequence of mini-Rts1 and its copy mutant.</title>
        <authorList>
            <person name="Kamio Y."/>
            <person name="Tabuchi A."/>
            <person name="Itoh Y."/>
            <person name="Katagiri H."/>
            <person name="Terawaki Y."/>
        </authorList>
    </citation>
    <scope>NUCLEOTIDE SEQUENCE</scope>
    <source>
        <strain evidence="1">UR-75</strain>
        <plasmid evidence="1">Rts1</plasmid>
    </source>
</reference>
<accession>Q8KK48</accession>
<organism evidence="1">
    <name type="scientific">Proteus vulgaris</name>
    <dbReference type="NCBI Taxonomy" id="585"/>
    <lineage>
        <taxon>Bacteria</taxon>
        <taxon>Pseudomonadati</taxon>
        <taxon>Pseudomonadota</taxon>
        <taxon>Gammaproteobacteria</taxon>
        <taxon>Enterobacterales</taxon>
        <taxon>Morganellaceae</taxon>
        <taxon>Proteus</taxon>
    </lineage>
</organism>
<name>Q8KK48_PROVU</name>
<reference evidence="1" key="4">
    <citation type="journal article" date="1985" name="J. Bacteriol.">
        <title>Organization of the Tn6-related kanamycin resistance transposon Tn2680 carrying two copies of IS26 and an IS903 variant, IS903. B.</title>
        <authorList>
            <person name="Mollet B."/>
            <person name="Clerget M."/>
            <person name="Meyer J."/>
            <person name="Iida S."/>
        </authorList>
    </citation>
    <scope>NUCLEOTIDE SEQUENCE</scope>
    <source>
        <strain evidence="1">UR-75</strain>
        <plasmid evidence="1">Rts1</plasmid>
    </source>
</reference>
<reference evidence="1" key="10">
    <citation type="journal article" date="2002" name="J. Bacteriol.">
        <title>Complete nucleotide sequence of plasmid Rts1: implications for evolution of large plasmid Genomes.</title>
        <authorList>
            <person name="Murata T."/>
            <person name="Ohnishi M."/>
            <person name="Ara T."/>
            <person name="Kaneko J."/>
            <person name="Han C.-G."/>
            <person name="Li Y.F."/>
            <person name="Takashima K."/>
            <person name="Nojima H."/>
            <person name="Nakayama K."/>
            <person name="Kaji A."/>
            <person name="Kamio Y."/>
            <person name="Miki T."/>
            <person name="Mori H."/>
            <person name="Ohtsubo E."/>
            <person name="Terawaki Y."/>
            <person name="Hayashi T."/>
        </authorList>
    </citation>
    <scope>NUCLEOTIDE SEQUENCE</scope>
    <source>
        <strain evidence="1">UR-75</strain>
        <plasmid evidence="1">Rts1</plasmid>
    </source>
</reference>
<sequence>MISWLVENLDNGLGERKVYYRDTTGSYDEMEHEKGVFVSFSACPSHVKEALAAMVAKVSPES</sequence>
<reference evidence="1" key="5">
    <citation type="journal article" date="1988" name="J. Bacteriol.">
        <title>Nucleotide sequence of an Rts1 fragment causing temperature-dependent instability.</title>
        <authorList>
            <person name="Tanaka M."/>
            <person name="Okawa N."/>
            <person name="Mori K."/>
            <person name="Suyama Y."/>
            <person name="Kaji A."/>
        </authorList>
    </citation>
    <scope>NUCLEOTIDE SEQUENCE</scope>
    <source>
        <strain evidence="1">UR-75</strain>
        <plasmid evidence="1">Rts1</plasmid>
    </source>
</reference>
<reference evidence="1" key="6">
    <citation type="journal article" date="1988" name="Plasmid">
        <title>Nucleotide sequence and copy control function of the extension of the incI region (incI-b) of Rts 1.</title>
        <authorList>
            <person name="Nozue H."/>
            <person name="Tsuchiya K."/>
            <person name="Kamio Y."/>
        </authorList>
    </citation>
    <scope>NUCLEOTIDE SEQUENCE</scope>
    <source>
        <strain evidence="1">UR-75</strain>
        <plasmid evidence="1">Rts1</plasmid>
    </source>
</reference>
<reference evidence="1" key="9">
    <citation type="journal article" date="1996" name="Biochem. Biophys. Res. Commun.">
        <title>A new plasmid-encoded proteic killer gene system: cloning, sequencing, and analyzing hig locus of plasmid Rts1.</title>
        <authorList>
            <person name="Tian Q.B."/>
            <person name="Ohnishi M."/>
            <person name="Tabuchi A."/>
            <person name="Terawaki Y."/>
        </authorList>
    </citation>
    <scope>NUCLEOTIDE SEQUENCE</scope>
    <source>
        <strain evidence="1">UR-75</strain>
        <plasmid evidence="1">Rts1</plasmid>
    </source>
</reference>
<evidence type="ECO:0000313" key="1">
    <source>
        <dbReference type="EMBL" id="BAB93677.1"/>
    </source>
</evidence>
<reference evidence="1" key="2">
    <citation type="journal article" date="1983" name="J. Bacteriol.">
        <title>Nucleotide sequence of an incompatibility region of mini-Rts1 that contains five direct repeats.</title>
        <authorList>
            <person name="Kamio Y."/>
            <person name="Terawaki Y."/>
        </authorList>
    </citation>
    <scope>NUCLEOTIDE SEQUENCE</scope>
    <source>
        <strain evidence="1">UR-75</strain>
        <plasmid evidence="1">Rts1</plasmid>
    </source>
</reference>
<reference evidence="1" key="7">
    <citation type="journal article" date="1991" name="J. Bacteriol.">
        <title>Three short fragments of Rts1 DNA are responsible for the temperature-sensitive growth phenotype (Tsg) of host bacteria.</title>
        <authorList>
            <person name="Mochida S."/>
            <person name="Tsuchiya H."/>
            <person name="Mori K."/>
            <person name="Kaji A."/>
        </authorList>
    </citation>
    <scope>NUCLEOTIDE SEQUENCE</scope>
    <source>
        <strain evidence="1">UR-75</strain>
        <plasmid evidence="1">Rts1</plasmid>
    </source>
</reference>
<keyword evidence="1" id="KW-0614">Plasmid</keyword>
<protein>
    <submittedName>
        <fullName evidence="1">Uncharacterized protein</fullName>
    </submittedName>
</protein>
<reference evidence="1" key="8">
    <citation type="journal article" date="1994" name="J. Mol. Biol.">
        <title>Molecular cloning and expression of a novel hydroxymethylcytosine-specific restriction enzyme (PvuRts1I) modulated by glucosylation of DNA.</title>
        <authorList>
            <person name="Janosi L."/>
            <person name="Yonemitsu H."/>
            <person name="Hong H."/>
            <person name="Kaji A."/>
        </authorList>
    </citation>
    <scope>NUCLEOTIDE SEQUENCE</scope>
    <source>
        <strain evidence="1">UR-75</strain>
        <plasmid evidence="1">Rts1</plasmid>
    </source>
</reference>
<geneLocation type="plasmid" evidence="1">
    <name>Rts1</name>
</geneLocation>
<dbReference type="AlphaFoldDB" id="Q8KK48"/>